<sequence>MSDVVRHDQPSENQHPHVTASPAEASDGAGRHRGGAAPEHASAPEAHGRHRRPS</sequence>
<proteinExistence type="predicted"/>
<evidence type="ECO:0000313" key="3">
    <source>
        <dbReference type="Proteomes" id="UP000516230"/>
    </source>
</evidence>
<reference evidence="2 3" key="1">
    <citation type="submission" date="2020-08" db="EMBL/GenBank/DDBJ databases">
        <title>A novel species.</title>
        <authorList>
            <person name="Gao J."/>
        </authorList>
    </citation>
    <scope>NUCLEOTIDE SEQUENCE [LARGE SCALE GENOMIC DNA]</scope>
    <source>
        <strain evidence="2 3">CRPJ-33</strain>
    </source>
</reference>
<accession>A0A7H0HR96</accession>
<evidence type="ECO:0000313" key="2">
    <source>
        <dbReference type="EMBL" id="QNP63062.1"/>
    </source>
</evidence>
<feature type="compositionally biased region" description="Low complexity" evidence="1">
    <location>
        <begin position="35"/>
        <end position="45"/>
    </location>
</feature>
<dbReference type="RefSeq" id="WP_187740231.1">
    <property type="nucleotide sequence ID" value="NZ_CP060825.1"/>
</dbReference>
<dbReference type="KEGG" id="sgj:IAG43_09005"/>
<organism evidence="2 3">
    <name type="scientific">Streptomyces genisteinicus</name>
    <dbReference type="NCBI Taxonomy" id="2768068"/>
    <lineage>
        <taxon>Bacteria</taxon>
        <taxon>Bacillati</taxon>
        <taxon>Actinomycetota</taxon>
        <taxon>Actinomycetes</taxon>
        <taxon>Kitasatosporales</taxon>
        <taxon>Streptomycetaceae</taxon>
        <taxon>Streptomyces</taxon>
    </lineage>
</organism>
<dbReference type="AlphaFoldDB" id="A0A7H0HR96"/>
<evidence type="ECO:0000256" key="1">
    <source>
        <dbReference type="SAM" id="MobiDB-lite"/>
    </source>
</evidence>
<gene>
    <name evidence="2" type="ORF">IAG43_09005</name>
</gene>
<dbReference type="Proteomes" id="UP000516230">
    <property type="component" value="Chromosome"/>
</dbReference>
<name>A0A7H0HR96_9ACTN</name>
<protein>
    <submittedName>
        <fullName evidence="2">Uncharacterized protein</fullName>
    </submittedName>
</protein>
<keyword evidence="3" id="KW-1185">Reference proteome</keyword>
<dbReference type="EMBL" id="CP060825">
    <property type="protein sequence ID" value="QNP63062.1"/>
    <property type="molecule type" value="Genomic_DNA"/>
</dbReference>
<feature type="region of interest" description="Disordered" evidence="1">
    <location>
        <begin position="1"/>
        <end position="54"/>
    </location>
</feature>
<feature type="compositionally biased region" description="Basic and acidic residues" evidence="1">
    <location>
        <begin position="1"/>
        <end position="10"/>
    </location>
</feature>